<dbReference type="Proteomes" id="UP000189796">
    <property type="component" value="Chromosome I"/>
</dbReference>
<dbReference type="EMBL" id="LT670817">
    <property type="protein sequence ID" value="SHG66795.1"/>
    <property type="molecule type" value="Genomic_DNA"/>
</dbReference>
<protein>
    <submittedName>
        <fullName evidence="3">Glycogen debranching enzyme (Alpha-1,6-glucosidase)</fullName>
    </submittedName>
</protein>
<reference evidence="3 4" key="1">
    <citation type="submission" date="2016-11" db="EMBL/GenBank/DDBJ databases">
        <authorList>
            <person name="Jaros S."/>
            <person name="Januszkiewicz K."/>
            <person name="Wedrychowicz H."/>
        </authorList>
    </citation>
    <scope>NUCLEOTIDE SEQUENCE [LARGE SCALE GENOMIC DNA]</scope>
    <source>
        <strain evidence="3 4">GAS138</strain>
    </source>
</reference>
<dbReference type="InterPro" id="IPR012341">
    <property type="entry name" value="6hp_glycosidase-like_sf"/>
</dbReference>
<dbReference type="OrthoDB" id="9759959at2"/>
<dbReference type="RefSeq" id="WP_079601323.1">
    <property type="nucleotide sequence ID" value="NZ_LT670817.1"/>
</dbReference>
<dbReference type="GO" id="GO:0005975">
    <property type="term" value="P:carbohydrate metabolic process"/>
    <property type="evidence" value="ECO:0007669"/>
    <property type="project" value="InterPro"/>
</dbReference>
<evidence type="ECO:0000259" key="1">
    <source>
        <dbReference type="Pfam" id="PF14742"/>
    </source>
</evidence>
<dbReference type="InterPro" id="IPR032856">
    <property type="entry name" value="GDE_N_bis"/>
</dbReference>
<dbReference type="InterPro" id="IPR008928">
    <property type="entry name" value="6-hairpin_glycosidase_sf"/>
</dbReference>
<evidence type="ECO:0000313" key="3">
    <source>
        <dbReference type="EMBL" id="SHG66795.1"/>
    </source>
</evidence>
<gene>
    <name evidence="3" type="ORF">SAMN05443248_2306</name>
</gene>
<feature type="domain" description="Mannosylglycerate hydrolase MGH1-like glycoside hydrolase" evidence="2">
    <location>
        <begin position="377"/>
        <end position="618"/>
    </location>
</feature>
<evidence type="ECO:0000259" key="2">
    <source>
        <dbReference type="Pfam" id="PF22422"/>
    </source>
</evidence>
<accession>A0A1M5LP48</accession>
<evidence type="ECO:0000313" key="4">
    <source>
        <dbReference type="Proteomes" id="UP000189796"/>
    </source>
</evidence>
<dbReference type="Pfam" id="PF22422">
    <property type="entry name" value="MGH1-like_GH"/>
    <property type="match status" value="1"/>
</dbReference>
<sequence>MSAEVVTQITTTRAIEVVSESPFYIPMTGPAARPRRSLKHDDTFIAFDSHGDIGASAGGPDGLFNADTRYLARLELVLDEVQPLLLGSNLRDDNSALTVDLTNPDVYRGGRIVLQKDMLHIVRTIFLWRGTCYQRIGVQNHGERPASFDLTLLFDNDFADLFEVRGERRPRRGIASSKLLGPGAVFLEYNGLDGKSRCTALHFDPRPTRLAVNAATYHLDLAPHQVSSLFVAASCNKPAGFKPAPFFRGLLAHRREMRRSTAGAASIETSNNILNEVLCQSMADLNMLMTDTPQGRYPYAGIPWYSTTFGRDGIITALQMLWIDPRVARGVLMRLAFYQAKTVDPLADAEPGKILHEMRGGEMASLREVPFALYYGSVDATPLFVLLAGLYVERTGDDETLAELWPSIEAAIGWIDGAGDPDRDGFVEYRRASEQGLANQGWKDSYDAIFHADGRLAEGYIALAEVQGYVFAAKRLAARCASRLGKNERAQQLEAEATLLAARFEAAFWCDELETYALALDGEKQPCKVRSSNAGQLLFTGIVREDRARMVAADLMRPLFFTGWGIRTVALGEARYNPMSYHNGSIWPHDNALIALGLARYGLKDSVAQVFRALFDAATYMDLRRLPELFCGFRREKGRGPTLYPVACAPQAWASATPFTLLEAALGLEFDVQRGEIRLRNPRLPAFLNEVVVRDLQLGPSSVDLRLRRHGDDVALEVLRTRGHIQVSIVLSR</sequence>
<dbReference type="InterPro" id="IPR054491">
    <property type="entry name" value="MGH1-like_GH"/>
</dbReference>
<name>A0A1M5LP48_9BRAD</name>
<dbReference type="Pfam" id="PF14742">
    <property type="entry name" value="GDE_N_bis"/>
    <property type="match status" value="1"/>
</dbReference>
<proteinExistence type="predicted"/>
<dbReference type="AlphaFoldDB" id="A0A1M5LP48"/>
<dbReference type="SUPFAM" id="SSF48208">
    <property type="entry name" value="Six-hairpin glycosidases"/>
    <property type="match status" value="1"/>
</dbReference>
<feature type="domain" description="Putative glycogen debranching enzyme N-terminal" evidence="1">
    <location>
        <begin position="38"/>
        <end position="230"/>
    </location>
</feature>
<dbReference type="Gene3D" id="1.50.10.10">
    <property type="match status" value="1"/>
</dbReference>
<organism evidence="3 4">
    <name type="scientific">Bradyrhizobium erythrophlei</name>
    <dbReference type="NCBI Taxonomy" id="1437360"/>
    <lineage>
        <taxon>Bacteria</taxon>
        <taxon>Pseudomonadati</taxon>
        <taxon>Pseudomonadota</taxon>
        <taxon>Alphaproteobacteria</taxon>
        <taxon>Hyphomicrobiales</taxon>
        <taxon>Nitrobacteraceae</taxon>
        <taxon>Bradyrhizobium</taxon>
    </lineage>
</organism>